<feature type="chain" id="PRO_5045932590" description="Ig-like domain-containing protein" evidence="1">
    <location>
        <begin position="30"/>
        <end position="452"/>
    </location>
</feature>
<keyword evidence="1" id="KW-0732">Signal</keyword>
<evidence type="ECO:0000256" key="1">
    <source>
        <dbReference type="SAM" id="SignalP"/>
    </source>
</evidence>
<evidence type="ECO:0000313" key="4">
    <source>
        <dbReference type="Proteomes" id="UP000757540"/>
    </source>
</evidence>
<reference evidence="3 4" key="1">
    <citation type="submission" date="2020-05" db="EMBL/GenBank/DDBJ databases">
        <title>Genomic Encyclopedia of Type Strains, Phase III (KMG-III): the genomes of soil and plant-associated and newly described type strains.</title>
        <authorList>
            <person name="Whitman W."/>
        </authorList>
    </citation>
    <scope>NUCLEOTIDE SEQUENCE [LARGE SCALE GENOMIC DNA]</scope>
    <source>
        <strain evidence="3 4">KCTC 19046</strain>
    </source>
</reference>
<dbReference type="InterPro" id="IPR036179">
    <property type="entry name" value="Ig-like_dom_sf"/>
</dbReference>
<gene>
    <name evidence="3" type="ORF">HDG69_002180</name>
</gene>
<dbReference type="SUPFAM" id="SSF48726">
    <property type="entry name" value="Immunoglobulin"/>
    <property type="match status" value="1"/>
</dbReference>
<comment type="caution">
    <text evidence="3">The sequence shown here is derived from an EMBL/GenBank/DDBJ whole genome shotgun (WGS) entry which is preliminary data.</text>
</comment>
<dbReference type="Gene3D" id="2.60.40.2700">
    <property type="match status" value="2"/>
</dbReference>
<proteinExistence type="predicted"/>
<feature type="domain" description="Ig-like" evidence="2">
    <location>
        <begin position="239"/>
        <end position="323"/>
    </location>
</feature>
<dbReference type="RefSeq" id="WP_171783791.1">
    <property type="nucleotide sequence ID" value="NZ_BAAAML010000009.1"/>
</dbReference>
<dbReference type="PROSITE" id="PS50835">
    <property type="entry name" value="IG_LIKE"/>
    <property type="match status" value="1"/>
</dbReference>
<dbReference type="Gene3D" id="2.60.40.10">
    <property type="entry name" value="Immunoglobulins"/>
    <property type="match status" value="1"/>
</dbReference>
<dbReference type="InterPro" id="IPR013783">
    <property type="entry name" value="Ig-like_fold"/>
</dbReference>
<evidence type="ECO:0000313" key="3">
    <source>
        <dbReference type="EMBL" id="NOV97605.1"/>
    </source>
</evidence>
<sequence length="452" mass="47553">MKLSSFAPARLRPVALIAVLALGVGPIVAAPAAAAPAATSAVAVPAAVAAAAPTSALPARLGTALKSSKPTIKGAARVGNRLTAKPGTWAKGTTFSYTWKVGGKKVATGKTFTPKKKHLGKKVTVTVKGKKSGSTATRTSGSKKVAKGTFAAPKPKVSGTAKVGATLIAKPGTWKPKPAKLRYQWLANGKAIKGATSKKFTIKNAQHGKKITVRVKATRSAYKTRSRVSAATAQVVRKPAIRTQPSSVMVDAGKTAKMTVAATGGGLKYQWQRKAPGSSKWANLSGKTSSTLSFKTQAKDTLGEYRVVVKNAAGTVRSKSAILFVESTQTQPYPADTIYVGNYWMQVVGETGKVELDDSTFGLYAFLYACPLDDDVSSRPYWDLDSAYQGAKNKTWYAGTEWDEGVDSDGCGLLEINASVPKTQAKGGIWSITDYSGSQTYYPTTQYVAGLK</sequence>
<evidence type="ECO:0000259" key="2">
    <source>
        <dbReference type="PROSITE" id="PS50835"/>
    </source>
</evidence>
<dbReference type="EMBL" id="JABEZU010000002">
    <property type="protein sequence ID" value="NOV97605.1"/>
    <property type="molecule type" value="Genomic_DNA"/>
</dbReference>
<dbReference type="InterPro" id="IPR007110">
    <property type="entry name" value="Ig-like_dom"/>
</dbReference>
<feature type="signal peptide" evidence="1">
    <location>
        <begin position="1"/>
        <end position="29"/>
    </location>
</feature>
<dbReference type="Proteomes" id="UP000757540">
    <property type="component" value="Unassembled WGS sequence"/>
</dbReference>
<keyword evidence="4" id="KW-1185">Reference proteome</keyword>
<name>A0ABX2A4G8_9MICO</name>
<organism evidence="3 4">
    <name type="scientific">Isoptericola halotolerans</name>
    <dbReference type="NCBI Taxonomy" id="300560"/>
    <lineage>
        <taxon>Bacteria</taxon>
        <taxon>Bacillati</taxon>
        <taxon>Actinomycetota</taxon>
        <taxon>Actinomycetes</taxon>
        <taxon>Micrococcales</taxon>
        <taxon>Promicromonosporaceae</taxon>
        <taxon>Isoptericola</taxon>
    </lineage>
</organism>
<accession>A0ABX2A4G8</accession>
<protein>
    <recommendedName>
        <fullName evidence="2">Ig-like domain-containing protein</fullName>
    </recommendedName>
</protein>